<dbReference type="OrthoDB" id="5373103at2"/>
<accession>A7GW35</accession>
<dbReference type="AlphaFoldDB" id="A7GW35"/>
<organism evidence="1 2">
    <name type="scientific">Campylobacter curvus (strain 525.92)</name>
    <dbReference type="NCBI Taxonomy" id="360105"/>
    <lineage>
        <taxon>Bacteria</taxon>
        <taxon>Pseudomonadati</taxon>
        <taxon>Campylobacterota</taxon>
        <taxon>Epsilonproteobacteria</taxon>
        <taxon>Campylobacterales</taxon>
        <taxon>Campylobacteraceae</taxon>
        <taxon>Campylobacter</taxon>
    </lineage>
</organism>
<keyword evidence="1" id="KW-0449">Lipoprotein</keyword>
<reference evidence="1" key="1">
    <citation type="submission" date="2016-07" db="EMBL/GenBank/DDBJ databases">
        <title>Comparative genomics of the Campylobacter concisus group.</title>
        <authorList>
            <person name="Miller W.G."/>
            <person name="Yee E."/>
            <person name="Chapman M.H."/>
            <person name="Huynh S."/>
            <person name="Bono J.L."/>
            <person name="On S.L.W."/>
            <person name="StLeger J."/>
            <person name="Foster G."/>
            <person name="Parker C.T."/>
        </authorList>
    </citation>
    <scope>NUCLEOTIDE SEQUENCE</scope>
    <source>
        <strain evidence="1">525.92</strain>
    </source>
</reference>
<dbReference type="STRING" id="360105.CCV52592_1486"/>
<dbReference type="EMBL" id="CP000767">
    <property type="protein sequence ID" value="EAU00576.1"/>
    <property type="molecule type" value="Genomic_DNA"/>
</dbReference>
<dbReference type="Proteomes" id="UP000006380">
    <property type="component" value="Chromosome"/>
</dbReference>
<dbReference type="RefSeq" id="WP_009649754.1">
    <property type="nucleotide sequence ID" value="NC_009715.2"/>
</dbReference>
<dbReference type="KEGG" id="ccv:CCV52592_1486"/>
<dbReference type="PROSITE" id="PS51257">
    <property type="entry name" value="PROKAR_LIPOPROTEIN"/>
    <property type="match status" value="1"/>
</dbReference>
<protein>
    <submittedName>
        <fullName evidence="1">Lipoprotein</fullName>
    </submittedName>
</protein>
<sequence>MINKILNFTTALVAAFILLGCVKNEPPQRSQTFQVTIFSPLIKINDVGFLHSYKNGLNLQIYSSGVNTANIKIDDRICVNRACFSKTEFNEKFFLRPHYETIFQDVLQKKQIYDGKNLVRKACGFEQNISNDSIEYEVCDNLIKFIDTKNRIRIILKELK</sequence>
<proteinExistence type="predicted"/>
<keyword evidence="2" id="KW-1185">Reference proteome</keyword>
<name>A7GW35_CAMC5</name>
<evidence type="ECO:0000313" key="1">
    <source>
        <dbReference type="EMBL" id="EAU00576.1"/>
    </source>
</evidence>
<evidence type="ECO:0000313" key="2">
    <source>
        <dbReference type="Proteomes" id="UP000006380"/>
    </source>
</evidence>
<gene>
    <name evidence="1" type="ORF">CCV52592_1486</name>
</gene>
<dbReference type="HOGENOM" id="CLU_136117_1_0_7"/>